<dbReference type="AlphaFoldDB" id="A0AA37KMN1"/>
<evidence type="ECO:0000313" key="2">
    <source>
        <dbReference type="Proteomes" id="UP001055105"/>
    </source>
</evidence>
<sequence>MAQDRIHTKDGRVIECKVSDSSNRAGNVFFFPADDPETSHFIPVTQVDYLEIGDERVVRTPNDKLKPAETRFGLKAPALPHMLGATYDFLSNTYVHTHGATVSYAYFFDGRNGIHAELAYRSLESASASERRADPGTSVDIFAVIPHYERRFYIQRMGSFYFVREGLGVNVYTASILTDAGKSREGLAAPVVSLALGLDFRVSRNLYLEVAARYIGDFASWNFGYDSEPLLANEGFFGGFSVGLRFGWGR</sequence>
<name>A0AA37KMN1_9BACT</name>
<dbReference type="EMBL" id="BQOL01000001">
    <property type="protein sequence ID" value="GKI18410.1"/>
    <property type="molecule type" value="Genomic_DNA"/>
</dbReference>
<evidence type="ECO:0008006" key="3">
    <source>
        <dbReference type="Google" id="ProtNLM"/>
    </source>
</evidence>
<protein>
    <recommendedName>
        <fullName evidence="3">Outer membrane protein beta-barrel domain-containing protein</fullName>
    </recommendedName>
</protein>
<accession>A0AA37KMN1</accession>
<comment type="caution">
    <text evidence="1">The sequence shown here is derived from an EMBL/GenBank/DDBJ whole genome shotgun (WGS) entry which is preliminary data.</text>
</comment>
<gene>
    <name evidence="1" type="ORF">CE91St16_13180</name>
</gene>
<organism evidence="1 2">
    <name type="scientific">Alistipes finegoldii</name>
    <dbReference type="NCBI Taxonomy" id="214856"/>
    <lineage>
        <taxon>Bacteria</taxon>
        <taxon>Pseudomonadati</taxon>
        <taxon>Bacteroidota</taxon>
        <taxon>Bacteroidia</taxon>
        <taxon>Bacteroidales</taxon>
        <taxon>Rikenellaceae</taxon>
        <taxon>Alistipes</taxon>
    </lineage>
</organism>
<reference evidence="1" key="1">
    <citation type="submission" date="2022-01" db="EMBL/GenBank/DDBJ databases">
        <title>Novel bile acid biosynthetic pathways are enriched in the microbiome of centenarians.</title>
        <authorList>
            <person name="Sato Y."/>
            <person name="Atarashi K."/>
            <person name="Plichta R.D."/>
            <person name="Arai Y."/>
            <person name="Sasajima S."/>
            <person name="Kearney M.S."/>
            <person name="Suda W."/>
            <person name="Takeshita K."/>
            <person name="Sasaki T."/>
            <person name="Okamoto S."/>
            <person name="Skelly N.A."/>
            <person name="Okamura Y."/>
            <person name="Vlamakis H."/>
            <person name="Li Y."/>
            <person name="Tanoue T."/>
            <person name="Takei H."/>
            <person name="Nittono H."/>
            <person name="Narushima S."/>
            <person name="Irie J."/>
            <person name="Itoh H."/>
            <person name="Moriya K."/>
            <person name="Sugiura Y."/>
            <person name="Suematsu M."/>
            <person name="Moritoki N."/>
            <person name="Shibata S."/>
            <person name="Littman R.D."/>
            <person name="Fischbach A.M."/>
            <person name="Uwamino Y."/>
            <person name="Inoue T."/>
            <person name="Honda A."/>
            <person name="Hattori M."/>
            <person name="Murai T."/>
            <person name="Xavier J.R."/>
            <person name="Hirose N."/>
            <person name="Honda K."/>
        </authorList>
    </citation>
    <scope>NUCLEOTIDE SEQUENCE</scope>
    <source>
        <strain evidence="1">CE91-St16</strain>
    </source>
</reference>
<evidence type="ECO:0000313" key="1">
    <source>
        <dbReference type="EMBL" id="GKI18410.1"/>
    </source>
</evidence>
<dbReference type="Proteomes" id="UP001055105">
    <property type="component" value="Unassembled WGS sequence"/>
</dbReference>
<proteinExistence type="predicted"/>